<dbReference type="AlphaFoldDB" id="A0A4Q1BJ48"/>
<dbReference type="EMBL" id="SDIL01000064">
    <property type="protein sequence ID" value="RXK37622.1"/>
    <property type="molecule type" value="Genomic_DNA"/>
</dbReference>
<feature type="compositionally biased region" description="Polar residues" evidence="1">
    <location>
        <begin position="1"/>
        <end position="15"/>
    </location>
</feature>
<sequence length="454" mass="49660">MSDQTKPMSVESTPVETADHEVPDITVPQLSLRELLNNPGEAQNFLFGDGTRESANGTQNEEHRSERLTRAISYTNMLIAFAKNPQFVREFQSAQEQATVGDTLETVRALLVTHKIPTLEQSKIILPSALRYGGVDARSSAPTQRLLGKRLLKLPQLGVTLDNLPSRALDLLELILGTYSDDIDVETLWRYAQTSRTFIQTAGTGSVPSMAQLVGGSEALVPASMTSLDQTIEQQADKMWHYVEWYVNKPQEKTNGPYFVEDLAKDVGMSVKEVKDTVSGYKNATTIEGPIDRKLAEPFAKIVVSFGDNYVERSETRRETLRGRTSGFNRGQKLGIRPFRSMVYSLLMTIEVRSPGVLETLKVNPAFCLKSPSRSNSSGSSRKRSGGESSESSSESSKRSRHDGGSLQVPDPSRPSSGRSSPLSRSSSGRSLSIESGVSVPASGDEGTQRVGRP</sequence>
<feature type="compositionally biased region" description="Low complexity" evidence="1">
    <location>
        <begin position="370"/>
        <end position="380"/>
    </location>
</feature>
<proteinExistence type="predicted"/>
<gene>
    <name evidence="2" type="ORF">M231_05098</name>
</gene>
<organism evidence="2 3">
    <name type="scientific">Tremella mesenterica</name>
    <name type="common">Jelly fungus</name>
    <dbReference type="NCBI Taxonomy" id="5217"/>
    <lineage>
        <taxon>Eukaryota</taxon>
        <taxon>Fungi</taxon>
        <taxon>Dikarya</taxon>
        <taxon>Basidiomycota</taxon>
        <taxon>Agaricomycotina</taxon>
        <taxon>Tremellomycetes</taxon>
        <taxon>Tremellales</taxon>
        <taxon>Tremellaceae</taxon>
        <taxon>Tremella</taxon>
    </lineage>
</organism>
<feature type="region of interest" description="Disordered" evidence="1">
    <location>
        <begin position="1"/>
        <end position="23"/>
    </location>
</feature>
<dbReference type="InParanoid" id="A0A4Q1BJ48"/>
<dbReference type="Proteomes" id="UP000289152">
    <property type="component" value="Unassembled WGS sequence"/>
</dbReference>
<protein>
    <submittedName>
        <fullName evidence="2">Uncharacterized protein</fullName>
    </submittedName>
</protein>
<evidence type="ECO:0000313" key="2">
    <source>
        <dbReference type="EMBL" id="RXK37622.1"/>
    </source>
</evidence>
<accession>A0A4Q1BJ48</accession>
<feature type="region of interest" description="Disordered" evidence="1">
    <location>
        <begin position="41"/>
        <end position="65"/>
    </location>
</feature>
<dbReference type="VEuPathDB" id="FungiDB:TREMEDRAFT_65175"/>
<keyword evidence="3" id="KW-1185">Reference proteome</keyword>
<evidence type="ECO:0000313" key="3">
    <source>
        <dbReference type="Proteomes" id="UP000289152"/>
    </source>
</evidence>
<evidence type="ECO:0000256" key="1">
    <source>
        <dbReference type="SAM" id="MobiDB-lite"/>
    </source>
</evidence>
<name>A0A4Q1BJ48_TREME</name>
<feature type="compositionally biased region" description="Low complexity" evidence="1">
    <location>
        <begin position="414"/>
        <end position="433"/>
    </location>
</feature>
<reference evidence="2 3" key="1">
    <citation type="submission" date="2016-06" db="EMBL/GenBank/DDBJ databases">
        <title>Evolution of pathogenesis and genome organization in the Tremellales.</title>
        <authorList>
            <person name="Cuomo C."/>
            <person name="Litvintseva A."/>
            <person name="Heitman J."/>
            <person name="Chen Y."/>
            <person name="Sun S."/>
            <person name="Springer D."/>
            <person name="Dromer F."/>
            <person name="Young S."/>
            <person name="Zeng Q."/>
            <person name="Chapman S."/>
            <person name="Gujja S."/>
            <person name="Saif S."/>
            <person name="Birren B."/>
        </authorList>
    </citation>
    <scope>NUCLEOTIDE SEQUENCE [LARGE SCALE GENOMIC DNA]</scope>
    <source>
        <strain evidence="2 3">ATCC 28783</strain>
    </source>
</reference>
<feature type="region of interest" description="Disordered" evidence="1">
    <location>
        <begin position="368"/>
        <end position="454"/>
    </location>
</feature>
<comment type="caution">
    <text evidence="2">The sequence shown here is derived from an EMBL/GenBank/DDBJ whole genome shotgun (WGS) entry which is preliminary data.</text>
</comment>